<keyword evidence="9" id="KW-1185">Reference proteome</keyword>
<keyword evidence="3" id="KW-0418">Kinase</keyword>
<dbReference type="GO" id="GO:0004674">
    <property type="term" value="F:protein serine/threonine kinase activity"/>
    <property type="evidence" value="ECO:0007669"/>
    <property type="project" value="TreeGrafter"/>
</dbReference>
<dbReference type="InterPro" id="IPR001680">
    <property type="entry name" value="WD40_rpt"/>
</dbReference>
<dbReference type="CDD" id="cd14014">
    <property type="entry name" value="STKc_PknB_like"/>
    <property type="match status" value="1"/>
</dbReference>
<dbReference type="InterPro" id="IPR008271">
    <property type="entry name" value="Ser/Thr_kinase_AS"/>
</dbReference>
<accession>A0A5M3VMR8</accession>
<proteinExistence type="predicted"/>
<dbReference type="PROSITE" id="PS50082">
    <property type="entry name" value="WD_REPEATS_2"/>
    <property type="match status" value="1"/>
</dbReference>
<feature type="region of interest" description="Disordered" evidence="6">
    <location>
        <begin position="268"/>
        <end position="313"/>
    </location>
</feature>
<feature type="region of interest" description="Disordered" evidence="6">
    <location>
        <begin position="345"/>
        <end position="383"/>
    </location>
</feature>
<feature type="compositionally biased region" description="Low complexity" evidence="6">
    <location>
        <begin position="293"/>
        <end position="304"/>
    </location>
</feature>
<dbReference type="Gene3D" id="3.30.200.20">
    <property type="entry name" value="Phosphorylase Kinase, domain 1"/>
    <property type="match status" value="1"/>
</dbReference>
<dbReference type="SUPFAM" id="SSF56112">
    <property type="entry name" value="Protein kinase-like (PK-like)"/>
    <property type="match status" value="1"/>
</dbReference>
<keyword evidence="1" id="KW-0808">Transferase</keyword>
<organism evidence="8 9">
    <name type="scientific">Acrocarpospora corrugata</name>
    <dbReference type="NCBI Taxonomy" id="35763"/>
    <lineage>
        <taxon>Bacteria</taxon>
        <taxon>Bacillati</taxon>
        <taxon>Actinomycetota</taxon>
        <taxon>Actinomycetes</taxon>
        <taxon>Streptosporangiales</taxon>
        <taxon>Streptosporangiaceae</taxon>
        <taxon>Acrocarpospora</taxon>
    </lineage>
</organism>
<protein>
    <recommendedName>
        <fullName evidence="7">Protein kinase domain-containing protein</fullName>
    </recommendedName>
</protein>
<dbReference type="InterPro" id="IPR036322">
    <property type="entry name" value="WD40_repeat_dom_sf"/>
</dbReference>
<feature type="domain" description="Protein kinase" evidence="7">
    <location>
        <begin position="18"/>
        <end position="278"/>
    </location>
</feature>
<dbReference type="SMART" id="SM00320">
    <property type="entry name" value="WD40"/>
    <property type="match status" value="4"/>
</dbReference>
<dbReference type="AlphaFoldDB" id="A0A5M3VMR8"/>
<comment type="caution">
    <text evidence="8">The sequence shown here is derived from an EMBL/GenBank/DDBJ whole genome shotgun (WGS) entry which is preliminary data.</text>
</comment>
<dbReference type="Pfam" id="PF00069">
    <property type="entry name" value="Pkinase"/>
    <property type="match status" value="1"/>
</dbReference>
<dbReference type="InterPro" id="IPR015943">
    <property type="entry name" value="WD40/YVTN_repeat-like_dom_sf"/>
</dbReference>
<feature type="repeat" description="WD" evidence="5">
    <location>
        <begin position="522"/>
        <end position="565"/>
    </location>
</feature>
<keyword evidence="4" id="KW-0067">ATP-binding</keyword>
<evidence type="ECO:0000256" key="4">
    <source>
        <dbReference type="ARBA" id="ARBA00022840"/>
    </source>
</evidence>
<evidence type="ECO:0000256" key="3">
    <source>
        <dbReference type="ARBA" id="ARBA00022777"/>
    </source>
</evidence>
<dbReference type="InterPro" id="IPR011009">
    <property type="entry name" value="Kinase-like_dom_sf"/>
</dbReference>
<gene>
    <name evidence="8" type="ORF">Acor_01360</name>
</gene>
<dbReference type="RefSeq" id="WP_170316745.1">
    <property type="nucleotide sequence ID" value="NZ_BAAABN010000006.1"/>
</dbReference>
<evidence type="ECO:0000256" key="1">
    <source>
        <dbReference type="ARBA" id="ARBA00022679"/>
    </source>
</evidence>
<evidence type="ECO:0000256" key="6">
    <source>
        <dbReference type="SAM" id="MobiDB-lite"/>
    </source>
</evidence>
<dbReference type="GO" id="GO:0005524">
    <property type="term" value="F:ATP binding"/>
    <property type="evidence" value="ECO:0007669"/>
    <property type="project" value="UniProtKB-KW"/>
</dbReference>
<dbReference type="InterPro" id="IPR000719">
    <property type="entry name" value="Prot_kinase_dom"/>
</dbReference>
<dbReference type="PROSITE" id="PS50011">
    <property type="entry name" value="PROTEIN_KINASE_DOM"/>
    <property type="match status" value="1"/>
</dbReference>
<evidence type="ECO:0000256" key="5">
    <source>
        <dbReference type="PROSITE-ProRule" id="PRU00221"/>
    </source>
</evidence>
<reference evidence="8 9" key="1">
    <citation type="submission" date="2019-10" db="EMBL/GenBank/DDBJ databases">
        <title>Whole genome shotgun sequence of Acrocarpospora corrugata NBRC 13972.</title>
        <authorList>
            <person name="Ichikawa N."/>
            <person name="Kimura A."/>
            <person name="Kitahashi Y."/>
            <person name="Komaki H."/>
            <person name="Oguchi A."/>
        </authorList>
    </citation>
    <scope>NUCLEOTIDE SEQUENCE [LARGE SCALE GENOMIC DNA]</scope>
    <source>
        <strain evidence="8 9">NBRC 13972</strain>
    </source>
</reference>
<dbReference type="EMBL" id="BLAD01000035">
    <property type="protein sequence ID" value="GER98074.1"/>
    <property type="molecule type" value="Genomic_DNA"/>
</dbReference>
<dbReference type="PANTHER" id="PTHR43289:SF34">
    <property type="entry name" value="SERINE_THREONINE-PROTEIN KINASE YBDM-RELATED"/>
    <property type="match status" value="1"/>
</dbReference>
<keyword evidence="2" id="KW-0547">Nucleotide-binding</keyword>
<evidence type="ECO:0000259" key="7">
    <source>
        <dbReference type="PROSITE" id="PS50011"/>
    </source>
</evidence>
<name>A0A5M3VMR8_9ACTN</name>
<dbReference type="SUPFAM" id="SSF50978">
    <property type="entry name" value="WD40 repeat-like"/>
    <property type="match status" value="1"/>
</dbReference>
<dbReference type="Gene3D" id="1.10.510.10">
    <property type="entry name" value="Transferase(Phosphotransferase) domain 1"/>
    <property type="match status" value="1"/>
</dbReference>
<dbReference type="PANTHER" id="PTHR43289">
    <property type="entry name" value="MITOGEN-ACTIVATED PROTEIN KINASE KINASE KINASE 20-RELATED"/>
    <property type="match status" value="1"/>
</dbReference>
<sequence length="702" mass="72061">MPDVRPLRLGDPERIGAYRLVGVLGSGGQGVVYQGLDDAGREVAVKLLHSHLSRDSDATRGFLREVEAARRVAAFCTAAVLDVGMLDEQPYIVSEYVPGDTLQALVRSTGPRSGGALDRLAITTLTALAAIHEAGIVHRDFKPANVLIGPEGPIVIDFGIAKAFDSTTLASGPIGTPTYMSPEQFKGERIGPASDIFSWAGTMVFAATGRQPFAGDTVPAIVHGVMSGTPDLSGVPSHLADSIRACLAKDPEARPAATDLMRRLIRQTGPSARPSPWPEAAPDPAEFNAGTLPSSGGTAPSSGGPHREALPRPARRISRRVLIGSAAAAGAAAISAFVIFRPGGTSGGEQGSQPAGGKRDSGASRTPSPTVSPTPTAPAEPFGALAKGPVALTAGTGDPTAIAAAGAVVVSGTSQGTVFGWDMDTATTVTRLGDGGGAVTSVAVGDSGGTPVAATGHADGRMRLWSLTGEGLASRRAGDPIVAVSVGDRTVGVSEKYDSLRDLHSVVRLWDIATGKQIGATITDHFQGINGLAFGRLGQDDVLVTGDGDQRIRVWRLSTGKLTHSFRTGDIGGIERLACGQLGGKTVLVSTHFDATLRVYDLATGKRRKKWPFSAQSPDDRGTAALTVGRHAGTPIAVVAHNPAGAQPTARIWNLDNGETIGVLGSGPDGATSTLTLAGLADRSVVAGAGQDRMLRAWSLGR</sequence>
<dbReference type="PROSITE" id="PS00108">
    <property type="entry name" value="PROTEIN_KINASE_ST"/>
    <property type="match status" value="1"/>
</dbReference>
<dbReference type="Proteomes" id="UP000334990">
    <property type="component" value="Unassembled WGS sequence"/>
</dbReference>
<evidence type="ECO:0000256" key="2">
    <source>
        <dbReference type="ARBA" id="ARBA00022741"/>
    </source>
</evidence>
<evidence type="ECO:0000313" key="8">
    <source>
        <dbReference type="EMBL" id="GER98074.1"/>
    </source>
</evidence>
<keyword evidence="5" id="KW-0853">WD repeat</keyword>
<evidence type="ECO:0000313" key="9">
    <source>
        <dbReference type="Proteomes" id="UP000334990"/>
    </source>
</evidence>
<dbReference type="Gene3D" id="2.130.10.10">
    <property type="entry name" value="YVTN repeat-like/Quinoprotein amine dehydrogenase"/>
    <property type="match status" value="2"/>
</dbReference>